<feature type="transmembrane region" description="Helical" evidence="1">
    <location>
        <begin position="16"/>
        <end position="37"/>
    </location>
</feature>
<dbReference type="OrthoDB" id="2431949at2759"/>
<keyword evidence="1" id="KW-0812">Transmembrane</keyword>
<keyword evidence="3" id="KW-1185">Reference proteome</keyword>
<dbReference type="Proteomes" id="UP000789570">
    <property type="component" value="Unassembled WGS sequence"/>
</dbReference>
<keyword evidence="1" id="KW-0472">Membrane</keyword>
<comment type="caution">
    <text evidence="2">The sequence shown here is derived from an EMBL/GenBank/DDBJ whole genome shotgun (WGS) entry which is preliminary data.</text>
</comment>
<feature type="non-terminal residue" evidence="2">
    <location>
        <position position="1"/>
    </location>
</feature>
<proteinExistence type="predicted"/>
<protein>
    <submittedName>
        <fullName evidence="2">10093_t:CDS:1</fullName>
    </submittedName>
</protein>
<name>A0A9N9J4N2_9GLOM</name>
<feature type="non-terminal residue" evidence="2">
    <location>
        <position position="43"/>
    </location>
</feature>
<evidence type="ECO:0000313" key="2">
    <source>
        <dbReference type="EMBL" id="CAG8759328.1"/>
    </source>
</evidence>
<dbReference type="AlphaFoldDB" id="A0A9N9J4N2"/>
<sequence length="43" mass="4997">RNEEGWWTADHLIDQVINYSILIFETIYPSAIAVMAFDNSTNH</sequence>
<organism evidence="2 3">
    <name type="scientific">Funneliformis caledonium</name>
    <dbReference type="NCBI Taxonomy" id="1117310"/>
    <lineage>
        <taxon>Eukaryota</taxon>
        <taxon>Fungi</taxon>
        <taxon>Fungi incertae sedis</taxon>
        <taxon>Mucoromycota</taxon>
        <taxon>Glomeromycotina</taxon>
        <taxon>Glomeromycetes</taxon>
        <taxon>Glomerales</taxon>
        <taxon>Glomeraceae</taxon>
        <taxon>Funneliformis</taxon>
    </lineage>
</organism>
<evidence type="ECO:0000313" key="3">
    <source>
        <dbReference type="Proteomes" id="UP000789570"/>
    </source>
</evidence>
<keyword evidence="1" id="KW-1133">Transmembrane helix</keyword>
<gene>
    <name evidence="2" type="ORF">FCALED_LOCUS16824</name>
</gene>
<reference evidence="2" key="1">
    <citation type="submission" date="2021-06" db="EMBL/GenBank/DDBJ databases">
        <authorList>
            <person name="Kallberg Y."/>
            <person name="Tangrot J."/>
            <person name="Rosling A."/>
        </authorList>
    </citation>
    <scope>NUCLEOTIDE SEQUENCE</scope>
    <source>
        <strain evidence="2">UK204</strain>
    </source>
</reference>
<evidence type="ECO:0000256" key="1">
    <source>
        <dbReference type="SAM" id="Phobius"/>
    </source>
</evidence>
<dbReference type="EMBL" id="CAJVPQ010021828">
    <property type="protein sequence ID" value="CAG8759328.1"/>
    <property type="molecule type" value="Genomic_DNA"/>
</dbReference>
<accession>A0A9N9J4N2</accession>